<dbReference type="GeneID" id="8044888"/>
<dbReference type="eggNOG" id="ENOG502RPU4">
    <property type="taxonomic scope" value="Eukaryota"/>
</dbReference>
<evidence type="ECO:0000313" key="4">
    <source>
        <dbReference type="Proteomes" id="UP000002605"/>
    </source>
</evidence>
<dbReference type="CGD" id="CAL0000165719">
    <property type="gene designation" value="Cd36_06910"/>
</dbReference>
<proteinExistence type="predicted"/>
<name>B9W8C7_CANDC</name>
<evidence type="ECO:0000313" key="2">
    <source>
        <dbReference type="CGD" id="CAL0000165719"/>
    </source>
</evidence>
<feature type="compositionally biased region" description="Polar residues" evidence="1">
    <location>
        <begin position="355"/>
        <end position="368"/>
    </location>
</feature>
<feature type="compositionally biased region" description="Acidic residues" evidence="1">
    <location>
        <begin position="385"/>
        <end position="394"/>
    </location>
</feature>
<protein>
    <submittedName>
        <fullName evidence="3">Uncharacterized protein</fullName>
    </submittedName>
</protein>
<feature type="compositionally biased region" description="Acidic residues" evidence="1">
    <location>
        <begin position="412"/>
        <end position="428"/>
    </location>
</feature>
<reference evidence="3 4" key="1">
    <citation type="journal article" date="2009" name="Genome Res.">
        <title>Comparative genomics of the fungal pathogens Candida dubliniensis and Candida albicans.</title>
        <authorList>
            <person name="Jackson A.P."/>
            <person name="Gamble J.A."/>
            <person name="Yeomans T."/>
            <person name="Moran G.P."/>
            <person name="Saunders D."/>
            <person name="Harris D."/>
            <person name="Aslett M."/>
            <person name="Barrell J.F."/>
            <person name="Butler G."/>
            <person name="Citiulo F."/>
            <person name="Coleman D.C."/>
            <person name="de Groot P.W.J."/>
            <person name="Goodwin T.J."/>
            <person name="Quail M.A."/>
            <person name="McQuillan J."/>
            <person name="Munro C.A."/>
            <person name="Pain A."/>
            <person name="Poulter R.T."/>
            <person name="Rajandream M.A."/>
            <person name="Renauld H."/>
            <person name="Spiering M.J."/>
            <person name="Tivey A."/>
            <person name="Gow N.A.R."/>
            <person name="Barrell B."/>
            <person name="Sullivan D.J."/>
            <person name="Berriman M."/>
        </authorList>
    </citation>
    <scope>NUCLEOTIDE SEQUENCE [LARGE SCALE GENOMIC DNA]</scope>
    <source>
        <strain evidence="4">CD36 / ATCC MYA-646 / CBS 7987 / NCPF 3949 / NRRL Y-17841</strain>
    </source>
</reference>
<dbReference type="KEGG" id="cdu:CD36_06910"/>
<evidence type="ECO:0000256" key="1">
    <source>
        <dbReference type="SAM" id="MobiDB-lite"/>
    </source>
</evidence>
<dbReference type="AlphaFoldDB" id="B9W8C7"/>
<accession>B9W8C7</accession>
<dbReference type="Proteomes" id="UP000002605">
    <property type="component" value="Chromosome 1"/>
</dbReference>
<keyword evidence="4" id="KW-1185">Reference proteome</keyword>
<feature type="region of interest" description="Disordered" evidence="1">
    <location>
        <begin position="355"/>
        <end position="449"/>
    </location>
</feature>
<dbReference type="EMBL" id="FM992688">
    <property type="protein sequence ID" value="CAX44996.1"/>
    <property type="molecule type" value="Genomic_DNA"/>
</dbReference>
<dbReference type="HOGENOM" id="CLU_033253_0_0_1"/>
<dbReference type="RefSeq" id="XP_002417348.1">
    <property type="nucleotide sequence ID" value="XM_002417303.1"/>
</dbReference>
<evidence type="ECO:0000313" key="3">
    <source>
        <dbReference type="EMBL" id="CAX44996.1"/>
    </source>
</evidence>
<sequence length="483" mass="56090">MSETESNNVKSGVLEEMANMSVDELNNLEQQLATEFNSLSKEYLESRLSRINTILDKLNSSIKYATANDKSWLKIYNFEIETINSIMTNTEDLIISNNGDLKNKPDLLKSIDEYQEELKEIFKNLQSPFDFDSTFRFDNNDNLNGQSNPNLSKLPFSYLFNDYFKKHRDALNAIIKEKDYQANLLYNNSYGNRVILWKQYYNKLNQQKQKLIDRTNDQLNQLYKDYYHLNEQKNLDFSERHYYRSLLTPNELSTTIDDSINTVDTQDVASVLETDHDSNYIELDTRHKTKSKIEISDIRKKIINEDQMLNNIGNGIKRSWDETDSNTDHHWKRSRFSLTDEEAIEDLLSIRQNITQQKKSQQESSVNQENEKIDQNQVEIVTVAVDDDDDDDDDKEKSQGPSLQHNKLGADGEGEGEGEGEDDEDEDSGNDKEGTDAPLEANLTSEEKNQRELYKEIIFQNSANEGMKIQSLPPLDCFPRFFN</sequence>
<dbReference type="OrthoDB" id="4083233at2759"/>
<gene>
    <name evidence="2" type="ordered locus">Cd36_06910</name>
    <name evidence="3" type="ORF">CD36_06910</name>
</gene>
<organism evidence="3 4">
    <name type="scientific">Candida dubliniensis (strain CD36 / ATCC MYA-646 / CBS 7987 / NCPF 3949 / NRRL Y-17841)</name>
    <name type="common">Yeast</name>
    <dbReference type="NCBI Taxonomy" id="573826"/>
    <lineage>
        <taxon>Eukaryota</taxon>
        <taxon>Fungi</taxon>
        <taxon>Dikarya</taxon>
        <taxon>Ascomycota</taxon>
        <taxon>Saccharomycotina</taxon>
        <taxon>Pichiomycetes</taxon>
        <taxon>Debaryomycetaceae</taxon>
        <taxon>Candida/Lodderomyces clade</taxon>
        <taxon>Candida</taxon>
    </lineage>
</organism>